<feature type="domain" description="Helix-turn-helix" evidence="2">
    <location>
        <begin position="37"/>
        <end position="97"/>
    </location>
</feature>
<keyword evidence="4" id="KW-1185">Reference proteome</keyword>
<sequence>MLGRFLSDSEEAMSDRAGTSAARSAKGVKTGTKTTLGKGTRVTGKSRDRLQNQLKKQYEAGASIRSLARATGRSYGFIHNVLVESHVELRGRGGANRRKSTAD</sequence>
<comment type="caution">
    <text evidence="3">The sequence shown here is derived from an EMBL/GenBank/DDBJ whole genome shotgun (WGS) entry which is preliminary data.</text>
</comment>
<feature type="region of interest" description="Disordered" evidence="1">
    <location>
        <begin position="1"/>
        <end position="46"/>
    </location>
</feature>
<reference evidence="3" key="2">
    <citation type="submission" date="2020-09" db="EMBL/GenBank/DDBJ databases">
        <authorList>
            <person name="Sun Q."/>
            <person name="Zhou Y."/>
        </authorList>
    </citation>
    <scope>NUCLEOTIDE SEQUENCE</scope>
    <source>
        <strain evidence="3">CGMCC 4.7278</strain>
    </source>
</reference>
<feature type="compositionally biased region" description="Low complexity" evidence="1">
    <location>
        <begin position="27"/>
        <end position="43"/>
    </location>
</feature>
<dbReference type="AlphaFoldDB" id="A0A917QBK1"/>
<evidence type="ECO:0000313" key="3">
    <source>
        <dbReference type="EMBL" id="GGK38735.1"/>
    </source>
</evidence>
<evidence type="ECO:0000313" key="4">
    <source>
        <dbReference type="Proteomes" id="UP000612956"/>
    </source>
</evidence>
<dbReference type="Proteomes" id="UP000612956">
    <property type="component" value="Unassembled WGS sequence"/>
</dbReference>
<accession>A0A917QBK1</accession>
<gene>
    <name evidence="3" type="ORF">GCM10011591_08080</name>
</gene>
<proteinExistence type="predicted"/>
<evidence type="ECO:0000259" key="2">
    <source>
        <dbReference type="Pfam" id="PF19575"/>
    </source>
</evidence>
<reference evidence="3" key="1">
    <citation type="journal article" date="2014" name="Int. J. Syst. Evol. Microbiol.">
        <title>Complete genome sequence of Corynebacterium casei LMG S-19264T (=DSM 44701T), isolated from a smear-ripened cheese.</title>
        <authorList>
            <consortium name="US DOE Joint Genome Institute (JGI-PGF)"/>
            <person name="Walter F."/>
            <person name="Albersmeier A."/>
            <person name="Kalinowski J."/>
            <person name="Ruckert C."/>
        </authorList>
    </citation>
    <scope>NUCLEOTIDE SEQUENCE</scope>
    <source>
        <strain evidence="3">CGMCC 4.7278</strain>
    </source>
</reference>
<organism evidence="3 4">
    <name type="scientific">Nocardia camponoti</name>
    <dbReference type="NCBI Taxonomy" id="1616106"/>
    <lineage>
        <taxon>Bacteria</taxon>
        <taxon>Bacillati</taxon>
        <taxon>Actinomycetota</taxon>
        <taxon>Actinomycetes</taxon>
        <taxon>Mycobacteriales</taxon>
        <taxon>Nocardiaceae</taxon>
        <taxon>Nocardia</taxon>
    </lineage>
</organism>
<dbReference type="EMBL" id="BMMW01000001">
    <property type="protein sequence ID" value="GGK38735.1"/>
    <property type="molecule type" value="Genomic_DNA"/>
</dbReference>
<dbReference type="InterPro" id="IPR045745">
    <property type="entry name" value="HTH_58_Actinobacteria-type"/>
</dbReference>
<protein>
    <recommendedName>
        <fullName evidence="2">Helix-turn-helix domain-containing protein</fullName>
    </recommendedName>
</protein>
<evidence type="ECO:0000256" key="1">
    <source>
        <dbReference type="SAM" id="MobiDB-lite"/>
    </source>
</evidence>
<name>A0A917QBK1_9NOCA</name>
<dbReference type="Pfam" id="PF19575">
    <property type="entry name" value="HTH_58"/>
    <property type="match status" value="1"/>
</dbReference>